<reference evidence="2 3" key="1">
    <citation type="journal article" date="2019" name="Sci. Rep.">
        <title>Orb-weaving spider Araneus ventricosus genome elucidates the spidroin gene catalogue.</title>
        <authorList>
            <person name="Kono N."/>
            <person name="Nakamura H."/>
            <person name="Ohtoshi R."/>
            <person name="Moran D.A.P."/>
            <person name="Shinohara A."/>
            <person name="Yoshida Y."/>
            <person name="Fujiwara M."/>
            <person name="Mori M."/>
            <person name="Tomita M."/>
            <person name="Arakawa K."/>
        </authorList>
    </citation>
    <scope>NUCLEOTIDE SEQUENCE [LARGE SCALE GENOMIC DNA]</scope>
</reference>
<evidence type="ECO:0000256" key="1">
    <source>
        <dbReference type="SAM" id="SignalP"/>
    </source>
</evidence>
<feature type="signal peptide" evidence="1">
    <location>
        <begin position="1"/>
        <end position="15"/>
    </location>
</feature>
<evidence type="ECO:0000313" key="2">
    <source>
        <dbReference type="EMBL" id="GBN67672.1"/>
    </source>
</evidence>
<sequence length="113" mass="12727">MWLVGLWHLLLPVMAVNNSHVSEWCMTASVVRSPSAAERFCQAAAQPTRGWEFTDHSSQANLSDLRPRHALGISNKEISADEEMSVQELLNVVGYEKLTKEHLILMKDNVQEP</sequence>
<accession>A0A4Y2QWA2</accession>
<evidence type="ECO:0000313" key="3">
    <source>
        <dbReference type="Proteomes" id="UP000499080"/>
    </source>
</evidence>
<proteinExistence type="predicted"/>
<gene>
    <name evidence="2" type="ORF">AVEN_166009_1</name>
</gene>
<keyword evidence="1" id="KW-0732">Signal</keyword>
<keyword evidence="3" id="KW-1185">Reference proteome</keyword>
<feature type="chain" id="PRO_5021449552" evidence="1">
    <location>
        <begin position="16"/>
        <end position="113"/>
    </location>
</feature>
<name>A0A4Y2QWA2_ARAVE</name>
<dbReference type="Proteomes" id="UP000499080">
    <property type="component" value="Unassembled WGS sequence"/>
</dbReference>
<dbReference type="EMBL" id="BGPR01140995">
    <property type="protein sequence ID" value="GBN67672.1"/>
    <property type="molecule type" value="Genomic_DNA"/>
</dbReference>
<dbReference type="AlphaFoldDB" id="A0A4Y2QWA2"/>
<protein>
    <submittedName>
        <fullName evidence="2">Uncharacterized protein</fullName>
    </submittedName>
</protein>
<organism evidence="2 3">
    <name type="scientific">Araneus ventricosus</name>
    <name type="common">Orbweaver spider</name>
    <name type="synonym">Epeira ventricosa</name>
    <dbReference type="NCBI Taxonomy" id="182803"/>
    <lineage>
        <taxon>Eukaryota</taxon>
        <taxon>Metazoa</taxon>
        <taxon>Ecdysozoa</taxon>
        <taxon>Arthropoda</taxon>
        <taxon>Chelicerata</taxon>
        <taxon>Arachnida</taxon>
        <taxon>Araneae</taxon>
        <taxon>Araneomorphae</taxon>
        <taxon>Entelegynae</taxon>
        <taxon>Araneoidea</taxon>
        <taxon>Araneidae</taxon>
        <taxon>Araneus</taxon>
    </lineage>
</organism>
<comment type="caution">
    <text evidence="2">The sequence shown here is derived from an EMBL/GenBank/DDBJ whole genome shotgun (WGS) entry which is preliminary data.</text>
</comment>